<dbReference type="GO" id="GO:0005737">
    <property type="term" value="C:cytoplasm"/>
    <property type="evidence" value="ECO:0007669"/>
    <property type="project" value="TreeGrafter"/>
</dbReference>
<keyword evidence="5" id="KW-1185">Reference proteome</keyword>
<dbReference type="OrthoDB" id="9779408at2"/>
<dbReference type="GO" id="GO:0006006">
    <property type="term" value="P:glucose metabolic process"/>
    <property type="evidence" value="ECO:0007669"/>
    <property type="project" value="TreeGrafter"/>
</dbReference>
<dbReference type="Gene3D" id="2.70.98.10">
    <property type="match status" value="1"/>
</dbReference>
<dbReference type="InterPro" id="IPR011013">
    <property type="entry name" value="Gal_mutarotase_sf_dom"/>
</dbReference>
<keyword evidence="2" id="KW-0413">Isomerase</keyword>
<evidence type="ECO:0000256" key="2">
    <source>
        <dbReference type="ARBA" id="ARBA00023235"/>
    </source>
</evidence>
<dbReference type="Proteomes" id="UP000294854">
    <property type="component" value="Unassembled WGS sequence"/>
</dbReference>
<protein>
    <recommendedName>
        <fullName evidence="6">Aldose 1-epimerase</fullName>
    </recommendedName>
</protein>
<dbReference type="PANTHER" id="PTHR10091:SF0">
    <property type="entry name" value="GALACTOSE MUTAROTASE"/>
    <property type="match status" value="1"/>
</dbReference>
<evidence type="ECO:0000313" key="4">
    <source>
        <dbReference type="EMBL" id="TDG72126.1"/>
    </source>
</evidence>
<accession>A0A4V3A316</accession>
<dbReference type="GO" id="GO:0030246">
    <property type="term" value="F:carbohydrate binding"/>
    <property type="evidence" value="ECO:0007669"/>
    <property type="project" value="InterPro"/>
</dbReference>
<dbReference type="GO" id="GO:0033499">
    <property type="term" value="P:galactose catabolic process via UDP-galactose, Leloir pathway"/>
    <property type="evidence" value="ECO:0007669"/>
    <property type="project" value="TreeGrafter"/>
</dbReference>
<evidence type="ECO:0000256" key="3">
    <source>
        <dbReference type="ARBA" id="ARBA00023277"/>
    </source>
</evidence>
<gene>
    <name evidence="4" type="ORF">C5L31_001600</name>
</gene>
<dbReference type="AlphaFoldDB" id="A0A4V3A316"/>
<organism evidence="4 5">
    <name type="scientific">Secundilactobacillus malefermentans</name>
    <dbReference type="NCBI Taxonomy" id="176292"/>
    <lineage>
        <taxon>Bacteria</taxon>
        <taxon>Bacillati</taxon>
        <taxon>Bacillota</taxon>
        <taxon>Bacilli</taxon>
        <taxon>Lactobacillales</taxon>
        <taxon>Lactobacillaceae</taxon>
        <taxon>Secundilactobacillus</taxon>
    </lineage>
</organism>
<dbReference type="Pfam" id="PF01263">
    <property type="entry name" value="Aldose_epim"/>
    <property type="match status" value="1"/>
</dbReference>
<sequence>MATQLRLTSMVRRKSLNRTKKRAKSGKLLFAFFIKRKWVRLVESTVKDFGHLENGELVKEFTITNKNGVSLRTISYGATWTGYFVTPEKNIILNFDNVHEYETNPFHLGNTIGRVAGRLSGHTFNVAGFRVNLKPNENKNVLHSGNTGVDRLNWHGEIILDDQFAKIRYTMQQKAIFPGTLEMAVTYSLDEDNHVSVQYEGRSNVETLFNPMTHVYFNLDGPDAPIKDEFLKIVADRHIVVNEEKIPTGEIQVVENTPFDFTNLVKLGDQCEKLGSNEQFDDAFKKPNTSLGVTPSLLLVDSAKQHQLEMGSDRNGVIIFNVNPDCIGKDADWLAAHPDNGLAVELQTVPDAIHHDGFGDIVLPANQTKTYTSTYYYSEG</sequence>
<evidence type="ECO:0008006" key="6">
    <source>
        <dbReference type="Google" id="ProtNLM"/>
    </source>
</evidence>
<dbReference type="GO" id="GO:0004034">
    <property type="term" value="F:aldose 1-epimerase activity"/>
    <property type="evidence" value="ECO:0007669"/>
    <property type="project" value="TreeGrafter"/>
</dbReference>
<evidence type="ECO:0000256" key="1">
    <source>
        <dbReference type="ARBA" id="ARBA00006206"/>
    </source>
</evidence>
<comment type="similarity">
    <text evidence="1">Belongs to the aldose epimerase family.</text>
</comment>
<evidence type="ECO:0000313" key="5">
    <source>
        <dbReference type="Proteomes" id="UP000294854"/>
    </source>
</evidence>
<dbReference type="STRING" id="1122149.FD44_GL000535"/>
<name>A0A4V3A316_9LACO</name>
<dbReference type="InterPro" id="IPR047215">
    <property type="entry name" value="Galactose_mutarotase-like"/>
</dbReference>
<reference evidence="4 5" key="1">
    <citation type="journal article" date="2019" name="Appl. Microbiol. Biotechnol.">
        <title>Uncovering carbohydrate metabolism through a genotype-phenotype association study of 56 lactic acid bacteria genomes.</title>
        <authorList>
            <person name="Buron-Moles G."/>
            <person name="Chailyan A."/>
            <person name="Dolejs I."/>
            <person name="Forster J."/>
            <person name="Miks M.H."/>
        </authorList>
    </citation>
    <scope>NUCLEOTIDE SEQUENCE [LARGE SCALE GENOMIC DNA]</scope>
    <source>
        <strain evidence="4 5">ATCC 49373</strain>
    </source>
</reference>
<keyword evidence="3" id="KW-0119">Carbohydrate metabolism</keyword>
<dbReference type="PANTHER" id="PTHR10091">
    <property type="entry name" value="ALDOSE-1-EPIMERASE"/>
    <property type="match status" value="1"/>
</dbReference>
<dbReference type="CDD" id="cd09019">
    <property type="entry name" value="galactose_mutarotase_like"/>
    <property type="match status" value="1"/>
</dbReference>
<comment type="caution">
    <text evidence="4">The sequence shown here is derived from an EMBL/GenBank/DDBJ whole genome shotgun (WGS) entry which is preliminary data.</text>
</comment>
<dbReference type="InterPro" id="IPR008183">
    <property type="entry name" value="Aldose_1/G6P_1-epimerase"/>
</dbReference>
<proteinExistence type="inferred from homology"/>
<dbReference type="InterPro" id="IPR014718">
    <property type="entry name" value="GH-type_carb-bd"/>
</dbReference>
<dbReference type="EMBL" id="PUFO01000100">
    <property type="protein sequence ID" value="TDG72126.1"/>
    <property type="molecule type" value="Genomic_DNA"/>
</dbReference>
<dbReference type="SUPFAM" id="SSF74650">
    <property type="entry name" value="Galactose mutarotase-like"/>
    <property type="match status" value="1"/>
</dbReference>